<keyword evidence="1" id="KW-0479">Metal-binding</keyword>
<feature type="domain" description="C2H2-type" evidence="6">
    <location>
        <begin position="3"/>
        <end position="28"/>
    </location>
</feature>
<evidence type="ECO:0000313" key="8">
    <source>
        <dbReference type="Proteomes" id="UP001432322"/>
    </source>
</evidence>
<keyword evidence="4" id="KW-0862">Zinc</keyword>
<dbReference type="PROSITE" id="PS50157">
    <property type="entry name" value="ZINC_FINGER_C2H2_2"/>
    <property type="match status" value="2"/>
</dbReference>
<dbReference type="PANTHER" id="PTHR24408">
    <property type="entry name" value="ZINC FINGER PROTEIN"/>
    <property type="match status" value="1"/>
</dbReference>
<feature type="non-terminal residue" evidence="7">
    <location>
        <position position="222"/>
    </location>
</feature>
<reference evidence="7" key="1">
    <citation type="submission" date="2023-10" db="EMBL/GenBank/DDBJ databases">
        <title>Genome assembly of Pristionchus species.</title>
        <authorList>
            <person name="Yoshida K."/>
            <person name="Sommer R.J."/>
        </authorList>
    </citation>
    <scope>NUCLEOTIDE SEQUENCE</scope>
    <source>
        <strain evidence="7">RS5133</strain>
    </source>
</reference>
<name>A0AAV5VFC1_9BILA</name>
<evidence type="ECO:0000259" key="6">
    <source>
        <dbReference type="PROSITE" id="PS50157"/>
    </source>
</evidence>
<dbReference type="GO" id="GO:0000981">
    <property type="term" value="F:DNA-binding transcription factor activity, RNA polymerase II-specific"/>
    <property type="evidence" value="ECO:0007669"/>
    <property type="project" value="TreeGrafter"/>
</dbReference>
<dbReference type="GO" id="GO:0043565">
    <property type="term" value="F:sequence-specific DNA binding"/>
    <property type="evidence" value="ECO:0007669"/>
    <property type="project" value="TreeGrafter"/>
</dbReference>
<evidence type="ECO:0000256" key="1">
    <source>
        <dbReference type="ARBA" id="ARBA00022723"/>
    </source>
</evidence>
<evidence type="ECO:0000256" key="4">
    <source>
        <dbReference type="ARBA" id="ARBA00022833"/>
    </source>
</evidence>
<dbReference type="PANTHER" id="PTHR24408:SF59">
    <property type="entry name" value="C2H2-TYPE DOMAIN-CONTAINING PROTEIN"/>
    <property type="match status" value="1"/>
</dbReference>
<comment type="caution">
    <text evidence="7">The sequence shown here is derived from an EMBL/GenBank/DDBJ whole genome shotgun (WGS) entry which is preliminary data.</text>
</comment>
<dbReference type="Proteomes" id="UP001432322">
    <property type="component" value="Unassembled WGS sequence"/>
</dbReference>
<dbReference type="InterPro" id="IPR013087">
    <property type="entry name" value="Znf_C2H2_type"/>
</dbReference>
<dbReference type="AlphaFoldDB" id="A0AAV5VFC1"/>
<dbReference type="InterPro" id="IPR036236">
    <property type="entry name" value="Znf_C2H2_sf"/>
</dbReference>
<evidence type="ECO:0000256" key="3">
    <source>
        <dbReference type="ARBA" id="ARBA00022771"/>
    </source>
</evidence>
<gene>
    <name evidence="7" type="ORF">PFISCL1PPCAC_9391</name>
</gene>
<dbReference type="GO" id="GO:0008270">
    <property type="term" value="F:zinc ion binding"/>
    <property type="evidence" value="ECO:0007669"/>
    <property type="project" value="UniProtKB-KW"/>
</dbReference>
<feature type="domain" description="C2H2-type" evidence="6">
    <location>
        <begin position="59"/>
        <end position="88"/>
    </location>
</feature>
<keyword evidence="3 5" id="KW-0863">Zinc-finger</keyword>
<dbReference type="GO" id="GO:0005634">
    <property type="term" value="C:nucleus"/>
    <property type="evidence" value="ECO:0007669"/>
    <property type="project" value="TreeGrafter"/>
</dbReference>
<dbReference type="SMART" id="SM00355">
    <property type="entry name" value="ZnF_C2H2"/>
    <property type="match status" value="3"/>
</dbReference>
<evidence type="ECO:0000313" key="7">
    <source>
        <dbReference type="EMBL" id="GMT18094.1"/>
    </source>
</evidence>
<evidence type="ECO:0000256" key="5">
    <source>
        <dbReference type="PROSITE-ProRule" id="PRU00042"/>
    </source>
</evidence>
<keyword evidence="2" id="KW-0677">Repeat</keyword>
<proteinExistence type="predicted"/>
<dbReference type="Gene3D" id="3.30.160.60">
    <property type="entry name" value="Classic Zinc Finger"/>
    <property type="match status" value="1"/>
</dbReference>
<keyword evidence="8" id="KW-1185">Reference proteome</keyword>
<feature type="non-terminal residue" evidence="7">
    <location>
        <position position="1"/>
    </location>
</feature>
<dbReference type="PROSITE" id="PS00028">
    <property type="entry name" value="ZINC_FINGER_C2H2_1"/>
    <property type="match status" value="2"/>
</dbReference>
<sequence length="222" mass="24263">GSFSCSLCTREFAHSASLSRHRLNVHSGCHYCLQCRDAIPDSSSLRDHFSSLHGFDRVFTCACCNWAFPCKKSLIAHVKNKTNSDSSPSLIGVLAITDKDTQLVDDLDTVATPPTVLLSSPTVSPPKEEEGLLTVPESIDIVRDFDLLVEELLKDNRLLVNLLLMQLQQNFQLNELIRTLIPPDLLTQLLIAGSTVSPMATNGAANVADQCIHRPPKTVSAV</sequence>
<dbReference type="SUPFAM" id="SSF57667">
    <property type="entry name" value="beta-beta-alpha zinc fingers"/>
    <property type="match status" value="1"/>
</dbReference>
<organism evidence="7 8">
    <name type="scientific">Pristionchus fissidentatus</name>
    <dbReference type="NCBI Taxonomy" id="1538716"/>
    <lineage>
        <taxon>Eukaryota</taxon>
        <taxon>Metazoa</taxon>
        <taxon>Ecdysozoa</taxon>
        <taxon>Nematoda</taxon>
        <taxon>Chromadorea</taxon>
        <taxon>Rhabditida</taxon>
        <taxon>Rhabditina</taxon>
        <taxon>Diplogasteromorpha</taxon>
        <taxon>Diplogasteroidea</taxon>
        <taxon>Neodiplogasteridae</taxon>
        <taxon>Pristionchus</taxon>
    </lineage>
</organism>
<dbReference type="EMBL" id="BTSY01000003">
    <property type="protein sequence ID" value="GMT18094.1"/>
    <property type="molecule type" value="Genomic_DNA"/>
</dbReference>
<accession>A0AAV5VFC1</accession>
<protein>
    <recommendedName>
        <fullName evidence="6">C2H2-type domain-containing protein</fullName>
    </recommendedName>
</protein>
<evidence type="ECO:0000256" key="2">
    <source>
        <dbReference type="ARBA" id="ARBA00022737"/>
    </source>
</evidence>